<dbReference type="InterPro" id="IPR053781">
    <property type="entry name" value="F-box_AtFBL13-like"/>
</dbReference>
<comment type="caution">
    <text evidence="3">The sequence shown here is derived from an EMBL/GenBank/DDBJ whole genome shotgun (WGS) entry which is preliminary data.</text>
</comment>
<dbReference type="SUPFAM" id="SSF81383">
    <property type="entry name" value="F-box domain"/>
    <property type="match status" value="1"/>
</dbReference>
<dbReference type="OrthoDB" id="692490at2759"/>
<feature type="non-terminal residue" evidence="3">
    <location>
        <position position="1"/>
    </location>
</feature>
<gene>
    <name evidence="3" type="ORF">EJB05_28990</name>
</gene>
<name>A0A5J9URQ8_9POAL</name>
<evidence type="ECO:0000313" key="3">
    <source>
        <dbReference type="EMBL" id="TVU26443.1"/>
    </source>
</evidence>
<keyword evidence="4" id="KW-1185">Reference proteome</keyword>
<dbReference type="Pfam" id="PF23622">
    <property type="entry name" value="LRR_At1g61320_AtMIF1"/>
    <property type="match status" value="1"/>
</dbReference>
<dbReference type="AlphaFoldDB" id="A0A5J9URQ8"/>
<organism evidence="3 4">
    <name type="scientific">Eragrostis curvula</name>
    <name type="common">weeping love grass</name>
    <dbReference type="NCBI Taxonomy" id="38414"/>
    <lineage>
        <taxon>Eukaryota</taxon>
        <taxon>Viridiplantae</taxon>
        <taxon>Streptophyta</taxon>
        <taxon>Embryophyta</taxon>
        <taxon>Tracheophyta</taxon>
        <taxon>Spermatophyta</taxon>
        <taxon>Magnoliopsida</taxon>
        <taxon>Liliopsida</taxon>
        <taxon>Poales</taxon>
        <taxon>Poaceae</taxon>
        <taxon>PACMAD clade</taxon>
        <taxon>Chloridoideae</taxon>
        <taxon>Eragrostideae</taxon>
        <taxon>Eragrostidinae</taxon>
        <taxon>Eragrostis</taxon>
    </lineage>
</organism>
<dbReference type="SUPFAM" id="SSF52047">
    <property type="entry name" value="RNI-like"/>
    <property type="match status" value="1"/>
</dbReference>
<evidence type="ECO:0000259" key="2">
    <source>
        <dbReference type="Pfam" id="PF23622"/>
    </source>
</evidence>
<dbReference type="Pfam" id="PF00646">
    <property type="entry name" value="F-box"/>
    <property type="match status" value="1"/>
</dbReference>
<evidence type="ECO:0000313" key="4">
    <source>
        <dbReference type="Proteomes" id="UP000324897"/>
    </source>
</evidence>
<feature type="domain" description="At1g61320/AtMIF1 LRR" evidence="2">
    <location>
        <begin position="176"/>
        <end position="414"/>
    </location>
</feature>
<dbReference type="InterPro" id="IPR036047">
    <property type="entry name" value="F-box-like_dom_sf"/>
</dbReference>
<dbReference type="EMBL" id="RWGY01000013">
    <property type="protein sequence ID" value="TVU26443.1"/>
    <property type="molecule type" value="Genomic_DNA"/>
</dbReference>
<evidence type="ECO:0008006" key="5">
    <source>
        <dbReference type="Google" id="ProtNLM"/>
    </source>
</evidence>
<dbReference type="PANTHER" id="PTHR34223">
    <property type="entry name" value="OS11G0201299 PROTEIN"/>
    <property type="match status" value="1"/>
</dbReference>
<dbReference type="PANTHER" id="PTHR34223:SF107">
    <property type="entry name" value="F-BOX DOMAIN-CONTAINING PROTEIN"/>
    <property type="match status" value="1"/>
</dbReference>
<dbReference type="Proteomes" id="UP000324897">
    <property type="component" value="Chromosome 2"/>
</dbReference>
<dbReference type="CDD" id="cd22160">
    <property type="entry name" value="F-box_AtFBL13-like"/>
    <property type="match status" value="1"/>
</dbReference>
<proteinExistence type="predicted"/>
<protein>
    <recommendedName>
        <fullName evidence="5">F-box domain-containing protein</fullName>
    </recommendedName>
</protein>
<feature type="domain" description="F-box" evidence="1">
    <location>
        <begin position="63"/>
        <end position="97"/>
    </location>
</feature>
<accession>A0A5J9URQ8</accession>
<reference evidence="3 4" key="1">
    <citation type="journal article" date="2019" name="Sci. Rep.">
        <title>A high-quality genome of Eragrostis curvula grass provides insights into Poaceae evolution and supports new strategies to enhance forage quality.</title>
        <authorList>
            <person name="Carballo J."/>
            <person name="Santos B.A.C.M."/>
            <person name="Zappacosta D."/>
            <person name="Garbus I."/>
            <person name="Selva J.P."/>
            <person name="Gallo C.A."/>
            <person name="Diaz A."/>
            <person name="Albertini E."/>
            <person name="Caccamo M."/>
            <person name="Echenique V."/>
        </authorList>
    </citation>
    <scope>NUCLEOTIDE SEQUENCE [LARGE SCALE GENOMIC DNA]</scope>
    <source>
        <strain evidence="4">cv. Victoria</strain>
        <tissue evidence="3">Leaf</tissue>
    </source>
</reference>
<evidence type="ECO:0000259" key="1">
    <source>
        <dbReference type="Pfam" id="PF00646"/>
    </source>
</evidence>
<dbReference type="InterPro" id="IPR055357">
    <property type="entry name" value="LRR_At1g61320_AtMIF1"/>
</dbReference>
<dbReference type="Gramene" id="TVU26443">
    <property type="protein sequence ID" value="TVU26443"/>
    <property type="gene ID" value="EJB05_28990"/>
</dbReference>
<dbReference type="InterPro" id="IPR001810">
    <property type="entry name" value="F-box_dom"/>
</dbReference>
<dbReference type="InterPro" id="IPR053197">
    <property type="entry name" value="F-box_SCFL_complex_component"/>
</dbReference>
<dbReference type="Gene3D" id="3.80.10.10">
    <property type="entry name" value="Ribonuclease Inhibitor"/>
    <property type="match status" value="1"/>
</dbReference>
<sequence>MISGGGVEIAKEQHTNAPAATPAIGRHQIVAKQQVDTRRLFDEMPPGREGRKVKKQHEARGIDALPDGVLEHILGFLPAEEAVRTCVLARRWRHRWKFAAALRIISTGGEFLAPADKLREFMDHLLLGRGGAALDSCELRIGDRYNVLTNDDVLSRVEHWFRHAVECRVQVIRLLLHLDTLDFLELDDLPLVSNHLTRLDLHGVEVRGSFLNFSGCPNLQCLEFESCHLLSESTALISFQSLKHLRIMSCALSRVHISAPNLVSLVLHKFWGSTPTFESMPSLMEASINIIDCGDLCEFCNCESCCSKGYVLLEGLSKAKSLLLISQPTMYLFEWDMRWCPMFNNLKSLWLNEYWCEPDEFKMLACILEHSPSLEKLTLQLFSAGPKHKLELEGSISPIGRSPAISEDLKTVKVKCEVFDERIVKVLRFLRVFTICFRHG</sequence>
<dbReference type="InterPro" id="IPR032675">
    <property type="entry name" value="LRR_dom_sf"/>
</dbReference>